<dbReference type="Gene3D" id="3.40.630.30">
    <property type="match status" value="1"/>
</dbReference>
<evidence type="ECO:0000259" key="1">
    <source>
        <dbReference type="PROSITE" id="PS51186"/>
    </source>
</evidence>
<dbReference type="InterPro" id="IPR016181">
    <property type="entry name" value="Acyl_CoA_acyltransferase"/>
</dbReference>
<gene>
    <name evidence="2" type="ORF">A2310_07550</name>
</gene>
<accession>A0A1F4SQ76</accession>
<dbReference type="EMBL" id="MEUB01000027">
    <property type="protein sequence ID" value="OGC22602.1"/>
    <property type="molecule type" value="Genomic_DNA"/>
</dbReference>
<evidence type="ECO:0000313" key="2">
    <source>
        <dbReference type="EMBL" id="OGC22602.1"/>
    </source>
</evidence>
<dbReference type="STRING" id="1802579.A2310_07550"/>
<dbReference type="GO" id="GO:0016747">
    <property type="term" value="F:acyltransferase activity, transferring groups other than amino-acyl groups"/>
    <property type="evidence" value="ECO:0007669"/>
    <property type="project" value="InterPro"/>
</dbReference>
<dbReference type="AlphaFoldDB" id="A0A1F4SQ76"/>
<dbReference type="PROSITE" id="PS51186">
    <property type="entry name" value="GNAT"/>
    <property type="match status" value="1"/>
</dbReference>
<dbReference type="PANTHER" id="PTHR43415">
    <property type="entry name" value="SPERMIDINE N(1)-ACETYLTRANSFERASE"/>
    <property type="match status" value="1"/>
</dbReference>
<comment type="caution">
    <text evidence="2">The sequence shown here is derived from an EMBL/GenBank/DDBJ whole genome shotgun (WGS) entry which is preliminary data.</text>
</comment>
<sequence length="172" mass="20468">MKTNFRQVEKEDLALLRDWRNEEQLRRLFREYRLLNMLNQMRWFEHISISKLDDMFIVLMDDAPVGICGLTHINWKDRSAEISYYLGKKTNSVTDVALGIGVYDFLKKKCFDEYNLNRLWGEAWAFNQGGIKLALKCGFKQEGVLRQTVFWDGKYWDSVIVSILAEEYYKNE</sequence>
<dbReference type="Pfam" id="PF13420">
    <property type="entry name" value="Acetyltransf_4"/>
    <property type="match status" value="1"/>
</dbReference>
<proteinExistence type="predicted"/>
<evidence type="ECO:0000313" key="3">
    <source>
        <dbReference type="Proteomes" id="UP000178417"/>
    </source>
</evidence>
<organism evidence="2 3">
    <name type="scientific">candidate division WOR-1 bacterium RIFOXYB2_FULL_37_13</name>
    <dbReference type="NCBI Taxonomy" id="1802579"/>
    <lineage>
        <taxon>Bacteria</taxon>
        <taxon>Bacillati</taxon>
        <taxon>Saganbacteria</taxon>
    </lineage>
</organism>
<dbReference type="PANTHER" id="PTHR43415:SF3">
    <property type="entry name" value="GNAT-FAMILY ACETYLTRANSFERASE"/>
    <property type="match status" value="1"/>
</dbReference>
<dbReference type="Proteomes" id="UP000178417">
    <property type="component" value="Unassembled WGS sequence"/>
</dbReference>
<dbReference type="InterPro" id="IPR000182">
    <property type="entry name" value="GNAT_dom"/>
</dbReference>
<reference evidence="2 3" key="1">
    <citation type="journal article" date="2016" name="Nat. Commun.">
        <title>Thousands of microbial genomes shed light on interconnected biogeochemical processes in an aquifer system.</title>
        <authorList>
            <person name="Anantharaman K."/>
            <person name="Brown C.T."/>
            <person name="Hug L.A."/>
            <person name="Sharon I."/>
            <person name="Castelle C.J."/>
            <person name="Probst A.J."/>
            <person name="Thomas B.C."/>
            <person name="Singh A."/>
            <person name="Wilkins M.J."/>
            <person name="Karaoz U."/>
            <person name="Brodie E.L."/>
            <person name="Williams K.H."/>
            <person name="Hubbard S.S."/>
            <person name="Banfield J.F."/>
        </authorList>
    </citation>
    <scope>NUCLEOTIDE SEQUENCE [LARGE SCALE GENOMIC DNA]</scope>
</reference>
<feature type="domain" description="N-acetyltransferase" evidence="1">
    <location>
        <begin position="3"/>
        <end position="157"/>
    </location>
</feature>
<protein>
    <recommendedName>
        <fullName evidence="1">N-acetyltransferase domain-containing protein</fullName>
    </recommendedName>
</protein>
<name>A0A1F4SQ76_UNCSA</name>
<dbReference type="SUPFAM" id="SSF55729">
    <property type="entry name" value="Acyl-CoA N-acyltransferases (Nat)"/>
    <property type="match status" value="1"/>
</dbReference>